<protein>
    <submittedName>
        <fullName evidence="1">Uncharacterized protein</fullName>
    </submittedName>
</protein>
<gene>
    <name evidence="1" type="ORF">CBO05C_0432</name>
</gene>
<organism evidence="1">
    <name type="scientific">Clostridium botulinum B str. Osaka05</name>
    <dbReference type="NCBI Taxonomy" id="1407017"/>
    <lineage>
        <taxon>Bacteria</taxon>
        <taxon>Bacillati</taxon>
        <taxon>Bacillota</taxon>
        <taxon>Clostridia</taxon>
        <taxon>Eubacteriales</taxon>
        <taxon>Clostridiaceae</taxon>
        <taxon>Clostridium</taxon>
    </lineage>
</organism>
<accession>A0A0S6TXC3</accession>
<name>A0A0S6TXC3_CLOBO</name>
<dbReference type="EMBL" id="DF384213">
    <property type="protein sequence ID" value="GAE00742.1"/>
    <property type="molecule type" value="Genomic_DNA"/>
</dbReference>
<dbReference type="Proteomes" id="UP000054164">
    <property type="component" value="Unassembled WGS sequence"/>
</dbReference>
<reference evidence="1" key="1">
    <citation type="submission" date="2013-10" db="EMBL/GenBank/DDBJ databases">
        <title>Draft genome sequence of Clostridium botulinum type B strain Osaka05.</title>
        <authorList>
            <person name="Sakaguchi Y."/>
            <person name="Hosomi K."/>
            <person name="Uchiyama J."/>
            <person name="Ogura Y."/>
            <person name="Sakaguchi M."/>
            <person name="Kohda T."/>
            <person name="Mukamoto M."/>
            <person name="Misawa N."/>
            <person name="Matsuzaki S."/>
            <person name="Hayashi T."/>
            <person name="Kozaki S."/>
        </authorList>
    </citation>
    <scope>NUCLEOTIDE SEQUENCE</scope>
    <source>
        <strain evidence="1">Osaka05</strain>
    </source>
</reference>
<dbReference type="RefSeq" id="WP_030033100.1">
    <property type="nucleotide sequence ID" value="NZ_DF384213.1"/>
</dbReference>
<evidence type="ECO:0000313" key="1">
    <source>
        <dbReference type="EMBL" id="GAE00742.1"/>
    </source>
</evidence>
<dbReference type="HOGENOM" id="CLU_198871_0_0_9"/>
<dbReference type="AlphaFoldDB" id="A0A0S6TXC3"/>
<sequence>MNKNFIKKIIKAKKLEYEAVRELMPKSLKSKISNMEKEVLKSLKDLSLELLKDGELEKRESNNKQVKKIGVDFK</sequence>
<proteinExistence type="predicted"/>